<keyword evidence="2 3" id="KW-0808">Transferase</keyword>
<dbReference type="CDD" id="cd02440">
    <property type="entry name" value="AdoMet_MTases"/>
    <property type="match status" value="1"/>
</dbReference>
<evidence type="ECO:0000313" key="7">
    <source>
        <dbReference type="Proteomes" id="UP000729913"/>
    </source>
</evidence>
<reference evidence="6" key="2">
    <citation type="submission" date="2021-04" db="EMBL/GenBank/DDBJ databases">
        <title>Genome-wide patterns of bracovirus chromosomal integration into multiple host tissues during parasitism.</title>
        <authorList>
            <person name="Chebbi M.A.C."/>
        </authorList>
    </citation>
    <scope>NUCLEOTIDE SEQUENCE</scope>
    <source>
        <tissue evidence="6">Whole body</tissue>
    </source>
</reference>
<dbReference type="InterPro" id="IPR013217">
    <property type="entry name" value="Methyltransf_12"/>
</dbReference>
<evidence type="ECO:0000256" key="2">
    <source>
        <dbReference type="ARBA" id="ARBA00022679"/>
    </source>
</evidence>
<dbReference type="Pfam" id="PF08242">
    <property type="entry name" value="Methyltransf_12"/>
    <property type="match status" value="1"/>
</dbReference>
<feature type="domain" description="Methyltransferase type 12" evidence="5">
    <location>
        <begin position="137"/>
        <end position="240"/>
    </location>
</feature>
<dbReference type="EC" id="2.1.1.-" evidence="3"/>
<evidence type="ECO:0000256" key="1">
    <source>
        <dbReference type="ARBA" id="ARBA00022603"/>
    </source>
</evidence>
<feature type="region of interest" description="Disordered" evidence="4">
    <location>
        <begin position="1"/>
        <end position="21"/>
    </location>
</feature>
<comment type="caution">
    <text evidence="6">The sequence shown here is derived from an EMBL/GenBank/DDBJ whole genome shotgun (WGS) entry which is preliminary data.</text>
</comment>
<dbReference type="PIRSF" id="PIRSF037755">
    <property type="entry name" value="Mettl2_prd"/>
    <property type="match status" value="1"/>
</dbReference>
<evidence type="ECO:0000313" key="6">
    <source>
        <dbReference type="EMBL" id="KAG8041355.1"/>
    </source>
</evidence>
<proteinExistence type="inferred from homology"/>
<dbReference type="PANTHER" id="PTHR22809:SF11">
    <property type="entry name" value="TRNA N(3)-METHYLCYTIDINE METHYLTRANSFERASE METTL2"/>
    <property type="match status" value="1"/>
</dbReference>
<evidence type="ECO:0000256" key="4">
    <source>
        <dbReference type="SAM" id="MobiDB-lite"/>
    </source>
</evidence>
<dbReference type="AlphaFoldDB" id="A0A8J5UX95"/>
<dbReference type="PANTHER" id="PTHR22809">
    <property type="entry name" value="METHYLTRANSFERASE-RELATED"/>
    <property type="match status" value="1"/>
</dbReference>
<comment type="function">
    <text evidence="3">S-adenosyl-L-methionine-dependent methyltransferase.</text>
</comment>
<dbReference type="InterPro" id="IPR026113">
    <property type="entry name" value="METTL2/6/8-like"/>
</dbReference>
<keyword evidence="1 3" id="KW-0489">Methyltransferase</keyword>
<gene>
    <name evidence="6" type="ORF">G9C98_002343</name>
</gene>
<reference evidence="6" key="1">
    <citation type="submission" date="2020-03" db="EMBL/GenBank/DDBJ databases">
        <authorList>
            <person name="Chebbi M.A."/>
            <person name="Drezen J.M."/>
        </authorList>
    </citation>
    <scope>NUCLEOTIDE SEQUENCE</scope>
    <source>
        <tissue evidence="6">Whole body</tissue>
    </source>
</reference>
<accession>A0A8J5UX95</accession>
<name>A0A8J5UX95_9HYME</name>
<dbReference type="EMBL" id="JAAOIC020000019">
    <property type="protein sequence ID" value="KAG8041355.1"/>
    <property type="molecule type" value="Genomic_DNA"/>
</dbReference>
<sequence>MAESDNNKQSRPQFGNRVLKKEDNVFQHNAWDNVEWDDEQQKLAQEKVAQNSVITASETELELYEIEASKNWDKFYGIHQNRFFKDRHWLFTEFPELAPYKVKDDLSVPEKVELEQKKKNNDEKELEENSLTEQRILEIGCGVGNTIFPILAYNSNPKVYLYGCDFSSVAIDILKIHKEYDESRCKAFVLDISQDDWDVPFEPNSLDIVLLIFVLSAIKPEKQIHVVKQIHRFLKPGGLILFRDYGRYDLAQLRFKKGQCLGDHFYARGDGTQVYFFTQENLKGLFEGCHFKEEQNIVDRRLQVNRALYKFSCSATWIMFSTSAIIFAPIIIEIERAQMEEMQRSQQKQALLGPSAAMHMGPGMGMGPPVQR</sequence>
<protein>
    <recommendedName>
        <fullName evidence="3">tRNA N(3)-methylcytidine methyltransferase</fullName>
        <ecNumber evidence="3">2.1.1.-</ecNumber>
    </recommendedName>
</protein>
<keyword evidence="7" id="KW-1185">Reference proteome</keyword>
<dbReference type="OrthoDB" id="417697at2759"/>
<evidence type="ECO:0000259" key="5">
    <source>
        <dbReference type="Pfam" id="PF08242"/>
    </source>
</evidence>
<dbReference type="Proteomes" id="UP000729913">
    <property type="component" value="Unassembled WGS sequence"/>
</dbReference>
<dbReference type="GO" id="GO:0052735">
    <property type="term" value="F:tRNA (cytidine-3-)-methyltransferase activity"/>
    <property type="evidence" value="ECO:0007669"/>
    <property type="project" value="TreeGrafter"/>
</dbReference>
<organism evidence="6 7">
    <name type="scientific">Cotesia typhae</name>
    <dbReference type="NCBI Taxonomy" id="2053667"/>
    <lineage>
        <taxon>Eukaryota</taxon>
        <taxon>Metazoa</taxon>
        <taxon>Ecdysozoa</taxon>
        <taxon>Arthropoda</taxon>
        <taxon>Hexapoda</taxon>
        <taxon>Insecta</taxon>
        <taxon>Pterygota</taxon>
        <taxon>Neoptera</taxon>
        <taxon>Endopterygota</taxon>
        <taxon>Hymenoptera</taxon>
        <taxon>Apocrita</taxon>
        <taxon>Ichneumonoidea</taxon>
        <taxon>Braconidae</taxon>
        <taxon>Microgastrinae</taxon>
        <taxon>Cotesia</taxon>
    </lineage>
</organism>
<evidence type="ECO:0000256" key="3">
    <source>
        <dbReference type="PIRNR" id="PIRNR037755"/>
    </source>
</evidence>
<comment type="similarity">
    <text evidence="3">Belongs to the methyltransferase superfamily. METL family.</text>
</comment>
<dbReference type="GO" id="GO:0032259">
    <property type="term" value="P:methylation"/>
    <property type="evidence" value="ECO:0007669"/>
    <property type="project" value="UniProtKB-KW"/>
</dbReference>